<dbReference type="Gene3D" id="1.10.238.10">
    <property type="entry name" value="EF-hand"/>
    <property type="match status" value="1"/>
</dbReference>
<organism evidence="3 4">
    <name type="scientific">Angiostrongylus cantonensis</name>
    <name type="common">Rat lungworm</name>
    <dbReference type="NCBI Taxonomy" id="6313"/>
    <lineage>
        <taxon>Eukaryota</taxon>
        <taxon>Metazoa</taxon>
        <taxon>Ecdysozoa</taxon>
        <taxon>Nematoda</taxon>
        <taxon>Chromadorea</taxon>
        <taxon>Rhabditida</taxon>
        <taxon>Rhabditina</taxon>
        <taxon>Rhabditomorpha</taxon>
        <taxon>Strongyloidea</taxon>
        <taxon>Metastrongylidae</taxon>
        <taxon>Angiostrongylus</taxon>
    </lineage>
</organism>
<dbReference type="InterPro" id="IPR018247">
    <property type="entry name" value="EF_Hand_1_Ca_BS"/>
</dbReference>
<keyword evidence="3" id="KW-1185">Reference proteome</keyword>
<dbReference type="InterPro" id="IPR011992">
    <property type="entry name" value="EF-hand-dom_pair"/>
</dbReference>
<dbReference type="AlphaFoldDB" id="A0A0K0D8N0"/>
<dbReference type="STRING" id="6313.A0A0K0D8N0"/>
<dbReference type="WBParaSite" id="ACAC_0000642501-mRNA-1">
    <property type="protein sequence ID" value="ACAC_0000642501-mRNA-1"/>
    <property type="gene ID" value="ACAC_0000642501"/>
</dbReference>
<accession>A0A0K0D8N0</accession>
<dbReference type="Pfam" id="PF00036">
    <property type="entry name" value="EF-hand_1"/>
    <property type="match status" value="1"/>
</dbReference>
<evidence type="ECO:0000313" key="3">
    <source>
        <dbReference type="Proteomes" id="UP000035642"/>
    </source>
</evidence>
<feature type="domain" description="EF-hand" evidence="2">
    <location>
        <begin position="47"/>
        <end position="78"/>
    </location>
</feature>
<reference evidence="3" key="1">
    <citation type="submission" date="2012-09" db="EMBL/GenBank/DDBJ databases">
        <authorList>
            <person name="Martin A.A."/>
        </authorList>
    </citation>
    <scope>NUCLEOTIDE SEQUENCE</scope>
</reference>
<dbReference type="PROSITE" id="PS50222">
    <property type="entry name" value="EF_HAND_2"/>
    <property type="match status" value="1"/>
</dbReference>
<dbReference type="SUPFAM" id="SSF47473">
    <property type="entry name" value="EF-hand"/>
    <property type="match status" value="1"/>
</dbReference>
<proteinExistence type="predicted"/>
<evidence type="ECO:0000313" key="4">
    <source>
        <dbReference type="WBParaSite" id="ACAC_0000642501-mRNA-1"/>
    </source>
</evidence>
<name>A0A0K0D8N0_ANGCA</name>
<evidence type="ECO:0000259" key="2">
    <source>
        <dbReference type="PROSITE" id="PS50222"/>
    </source>
</evidence>
<dbReference type="GO" id="GO:0005509">
    <property type="term" value="F:calcium ion binding"/>
    <property type="evidence" value="ECO:0007669"/>
    <property type="project" value="InterPro"/>
</dbReference>
<reference evidence="4" key="2">
    <citation type="submission" date="2017-02" db="UniProtKB">
        <authorList>
            <consortium name="WormBaseParasite"/>
        </authorList>
    </citation>
    <scope>IDENTIFICATION</scope>
</reference>
<keyword evidence="1" id="KW-0106">Calcium</keyword>
<dbReference type="InterPro" id="IPR002048">
    <property type="entry name" value="EF_hand_dom"/>
</dbReference>
<sequence>LYVDISFIRDNVTHNLHNVGYIFFLPSVLRLIAEEMTRVLRETTDLNDAHVIHDMFVATDTNGDGRITFVEFVKMMQE</sequence>
<evidence type="ECO:0000256" key="1">
    <source>
        <dbReference type="ARBA" id="ARBA00022837"/>
    </source>
</evidence>
<protein>
    <submittedName>
        <fullName evidence="4">EF-hand domain-containing protein</fullName>
    </submittedName>
</protein>
<dbReference type="Proteomes" id="UP000035642">
    <property type="component" value="Unassembled WGS sequence"/>
</dbReference>
<dbReference type="PROSITE" id="PS00018">
    <property type="entry name" value="EF_HAND_1"/>
    <property type="match status" value="1"/>
</dbReference>